<sequence length="127" mass="14806">MRSLQSHFTHWRATCSYPTHGVDFRDYVRGNFKDFDIVNYIGDGQCKKVEFVSIRNHKGMHQTAKFWQKNGVWGLHIDSSFADCQFKPSSGSVATEDNFGLYWNTNPKFRCSKDDQSTTQWWFGGHL</sequence>
<reference evidence="1" key="2">
    <citation type="journal article" date="2023" name="Science">
        <title>Genomic signatures of disease resistance in endangered staghorn corals.</title>
        <authorList>
            <person name="Vollmer S.V."/>
            <person name="Selwyn J.D."/>
            <person name="Despard B.A."/>
            <person name="Roesel C.L."/>
        </authorList>
    </citation>
    <scope>NUCLEOTIDE SEQUENCE</scope>
    <source>
        <strain evidence="1">K2</strain>
    </source>
</reference>
<protein>
    <submittedName>
        <fullName evidence="1">Uncharacterized protein</fullName>
    </submittedName>
</protein>
<comment type="caution">
    <text evidence="1">The sequence shown here is derived from an EMBL/GenBank/DDBJ whole genome shotgun (WGS) entry which is preliminary data.</text>
</comment>
<gene>
    <name evidence="1" type="ORF">P5673_016232</name>
</gene>
<proteinExistence type="predicted"/>
<evidence type="ECO:0000313" key="1">
    <source>
        <dbReference type="EMBL" id="KAK2561094.1"/>
    </source>
</evidence>
<reference evidence="1" key="1">
    <citation type="journal article" date="2023" name="G3 (Bethesda)">
        <title>Whole genome assembly and annotation of the endangered Caribbean coral Acropora cervicornis.</title>
        <authorList>
            <person name="Selwyn J.D."/>
            <person name="Vollmer S.V."/>
        </authorList>
    </citation>
    <scope>NUCLEOTIDE SEQUENCE</scope>
    <source>
        <strain evidence="1">K2</strain>
    </source>
</reference>
<accession>A0AAD9V4M0</accession>
<dbReference type="Proteomes" id="UP001249851">
    <property type="component" value="Unassembled WGS sequence"/>
</dbReference>
<dbReference type="AlphaFoldDB" id="A0AAD9V4M0"/>
<keyword evidence="2" id="KW-1185">Reference proteome</keyword>
<name>A0AAD9V4M0_ACRCE</name>
<organism evidence="1 2">
    <name type="scientific">Acropora cervicornis</name>
    <name type="common">Staghorn coral</name>
    <dbReference type="NCBI Taxonomy" id="6130"/>
    <lineage>
        <taxon>Eukaryota</taxon>
        <taxon>Metazoa</taxon>
        <taxon>Cnidaria</taxon>
        <taxon>Anthozoa</taxon>
        <taxon>Hexacorallia</taxon>
        <taxon>Scleractinia</taxon>
        <taxon>Astrocoeniina</taxon>
        <taxon>Acroporidae</taxon>
        <taxon>Acropora</taxon>
    </lineage>
</organism>
<dbReference type="EMBL" id="JARQWQ010000034">
    <property type="protein sequence ID" value="KAK2561094.1"/>
    <property type="molecule type" value="Genomic_DNA"/>
</dbReference>
<evidence type="ECO:0000313" key="2">
    <source>
        <dbReference type="Proteomes" id="UP001249851"/>
    </source>
</evidence>